<reference evidence="1" key="1">
    <citation type="journal article" date="2022" name="Int. J. Mol. Sci.">
        <title>Draft Genome of Tanacetum Coccineum: Genomic Comparison of Closely Related Tanacetum-Family Plants.</title>
        <authorList>
            <person name="Yamashiro T."/>
            <person name="Shiraishi A."/>
            <person name="Nakayama K."/>
            <person name="Satake H."/>
        </authorList>
    </citation>
    <scope>NUCLEOTIDE SEQUENCE</scope>
</reference>
<dbReference type="EMBL" id="BQNB010020046">
    <property type="protein sequence ID" value="GJT91741.1"/>
    <property type="molecule type" value="Genomic_DNA"/>
</dbReference>
<organism evidence="1 2">
    <name type="scientific">Tanacetum coccineum</name>
    <dbReference type="NCBI Taxonomy" id="301880"/>
    <lineage>
        <taxon>Eukaryota</taxon>
        <taxon>Viridiplantae</taxon>
        <taxon>Streptophyta</taxon>
        <taxon>Embryophyta</taxon>
        <taxon>Tracheophyta</taxon>
        <taxon>Spermatophyta</taxon>
        <taxon>Magnoliopsida</taxon>
        <taxon>eudicotyledons</taxon>
        <taxon>Gunneridae</taxon>
        <taxon>Pentapetalae</taxon>
        <taxon>asterids</taxon>
        <taxon>campanulids</taxon>
        <taxon>Asterales</taxon>
        <taxon>Asteraceae</taxon>
        <taxon>Asteroideae</taxon>
        <taxon>Anthemideae</taxon>
        <taxon>Anthemidinae</taxon>
        <taxon>Tanacetum</taxon>
    </lineage>
</organism>
<accession>A0ABQ5HV69</accession>
<keyword evidence="2" id="KW-1185">Reference proteome</keyword>
<name>A0ABQ5HV69_9ASTR</name>
<dbReference type="Proteomes" id="UP001151760">
    <property type="component" value="Unassembled WGS sequence"/>
</dbReference>
<evidence type="ECO:0008006" key="3">
    <source>
        <dbReference type="Google" id="ProtNLM"/>
    </source>
</evidence>
<sequence>MVFEKGTPDHRPILWTDSKIWSLILGAMMVDLRCASEEDFLNHKDSLKFLVELERLESKDLAQKAKLKWALQGDENTGFFHGMLKKKRCQLTIKGILKNGEWIEDPNLVKAEFLNHFRTRFNMATGIPSSFGAELLNPLSFSQRDC</sequence>
<reference evidence="1" key="2">
    <citation type="submission" date="2022-01" db="EMBL/GenBank/DDBJ databases">
        <authorList>
            <person name="Yamashiro T."/>
            <person name="Shiraishi A."/>
            <person name="Satake H."/>
            <person name="Nakayama K."/>
        </authorList>
    </citation>
    <scope>NUCLEOTIDE SEQUENCE</scope>
</reference>
<protein>
    <recommendedName>
        <fullName evidence="3">RNA-directed DNA polymerase, eukaryota, reverse transcriptase zinc-binding domain protein</fullName>
    </recommendedName>
</protein>
<evidence type="ECO:0000313" key="1">
    <source>
        <dbReference type="EMBL" id="GJT91741.1"/>
    </source>
</evidence>
<evidence type="ECO:0000313" key="2">
    <source>
        <dbReference type="Proteomes" id="UP001151760"/>
    </source>
</evidence>
<proteinExistence type="predicted"/>
<gene>
    <name evidence="1" type="ORF">Tco_1080586</name>
</gene>
<comment type="caution">
    <text evidence="1">The sequence shown here is derived from an EMBL/GenBank/DDBJ whole genome shotgun (WGS) entry which is preliminary data.</text>
</comment>